<dbReference type="InterPro" id="IPR012858">
    <property type="entry name" value="DC_STAMP-like"/>
</dbReference>
<name>A0AAD7ZT96_DIPPU</name>
<evidence type="ECO:0000256" key="6">
    <source>
        <dbReference type="SAM" id="Phobius"/>
    </source>
</evidence>
<feature type="transmembrane region" description="Helical" evidence="6">
    <location>
        <begin position="353"/>
        <end position="375"/>
    </location>
</feature>
<feature type="compositionally biased region" description="Basic and acidic residues" evidence="5">
    <location>
        <begin position="198"/>
        <end position="214"/>
    </location>
</feature>
<keyword evidence="2 6" id="KW-0812">Transmembrane</keyword>
<dbReference type="AlphaFoldDB" id="A0AAD7ZT96"/>
<dbReference type="PANTHER" id="PTHR21041">
    <property type="entry name" value="DENDRITIC CELL-SPECIFIC TRANSMEMBRANE PROTEIN"/>
    <property type="match status" value="1"/>
</dbReference>
<feature type="domain" description="Dendritic cell-specific transmembrane protein-like" evidence="7">
    <location>
        <begin position="390"/>
        <end position="581"/>
    </location>
</feature>
<feature type="non-terminal residue" evidence="9">
    <location>
        <position position="693"/>
    </location>
</feature>
<comment type="caution">
    <text evidence="9">The sequence shown here is derived from an EMBL/GenBank/DDBJ whole genome shotgun (WGS) entry which is preliminary data.</text>
</comment>
<accession>A0AAD7ZT96</accession>
<dbReference type="EMBL" id="JASPKZ010007183">
    <property type="protein sequence ID" value="KAJ9586230.1"/>
    <property type="molecule type" value="Genomic_DNA"/>
</dbReference>
<evidence type="ECO:0008006" key="11">
    <source>
        <dbReference type="Google" id="ProtNLM"/>
    </source>
</evidence>
<reference evidence="9" key="2">
    <citation type="submission" date="2023-05" db="EMBL/GenBank/DDBJ databases">
        <authorList>
            <person name="Fouks B."/>
        </authorList>
    </citation>
    <scope>NUCLEOTIDE SEQUENCE</scope>
    <source>
        <strain evidence="9">Stay&amp;Tobe</strain>
        <tissue evidence="9">Testes</tissue>
    </source>
</reference>
<dbReference type="Pfam" id="PF07782">
    <property type="entry name" value="DC_STAMP"/>
    <property type="match status" value="1"/>
</dbReference>
<feature type="transmembrane region" description="Helical" evidence="6">
    <location>
        <begin position="48"/>
        <end position="72"/>
    </location>
</feature>
<evidence type="ECO:0000256" key="5">
    <source>
        <dbReference type="SAM" id="MobiDB-lite"/>
    </source>
</evidence>
<dbReference type="GO" id="GO:0016020">
    <property type="term" value="C:membrane"/>
    <property type="evidence" value="ECO:0007669"/>
    <property type="project" value="UniProtKB-SubCell"/>
</dbReference>
<dbReference type="Pfam" id="PF26037">
    <property type="entry name" value="zf-RING_DCST1_C"/>
    <property type="match status" value="1"/>
</dbReference>
<evidence type="ECO:0000313" key="9">
    <source>
        <dbReference type="EMBL" id="KAJ9586230.1"/>
    </source>
</evidence>
<dbReference type="InterPro" id="IPR051856">
    <property type="entry name" value="CSR-E3_Ligase_Protein"/>
</dbReference>
<gene>
    <name evidence="9" type="ORF">L9F63_020139</name>
</gene>
<evidence type="ECO:0000256" key="2">
    <source>
        <dbReference type="ARBA" id="ARBA00022692"/>
    </source>
</evidence>
<keyword evidence="10" id="KW-1185">Reference proteome</keyword>
<organism evidence="9 10">
    <name type="scientific">Diploptera punctata</name>
    <name type="common">Pacific beetle cockroach</name>
    <dbReference type="NCBI Taxonomy" id="6984"/>
    <lineage>
        <taxon>Eukaryota</taxon>
        <taxon>Metazoa</taxon>
        <taxon>Ecdysozoa</taxon>
        <taxon>Arthropoda</taxon>
        <taxon>Hexapoda</taxon>
        <taxon>Insecta</taxon>
        <taxon>Pterygota</taxon>
        <taxon>Neoptera</taxon>
        <taxon>Polyneoptera</taxon>
        <taxon>Dictyoptera</taxon>
        <taxon>Blattodea</taxon>
        <taxon>Blaberoidea</taxon>
        <taxon>Blaberidae</taxon>
        <taxon>Diplopterinae</taxon>
        <taxon>Diploptera</taxon>
    </lineage>
</organism>
<feature type="transmembrane region" description="Helical" evidence="6">
    <location>
        <begin position="21"/>
        <end position="42"/>
    </location>
</feature>
<evidence type="ECO:0000259" key="7">
    <source>
        <dbReference type="Pfam" id="PF07782"/>
    </source>
</evidence>
<keyword evidence="3 6" id="KW-1133">Transmembrane helix</keyword>
<evidence type="ECO:0000256" key="1">
    <source>
        <dbReference type="ARBA" id="ARBA00004141"/>
    </source>
</evidence>
<keyword evidence="4 6" id="KW-0472">Membrane</keyword>
<feature type="domain" description="E3 ubiquitin-protein ligase DCST1-like C-terminal" evidence="8">
    <location>
        <begin position="637"/>
        <end position="682"/>
    </location>
</feature>
<evidence type="ECO:0000313" key="10">
    <source>
        <dbReference type="Proteomes" id="UP001233999"/>
    </source>
</evidence>
<evidence type="ECO:0000259" key="8">
    <source>
        <dbReference type="Pfam" id="PF26037"/>
    </source>
</evidence>
<evidence type="ECO:0000256" key="4">
    <source>
        <dbReference type="ARBA" id="ARBA00023136"/>
    </source>
</evidence>
<evidence type="ECO:0000256" key="3">
    <source>
        <dbReference type="ARBA" id="ARBA00022989"/>
    </source>
</evidence>
<dbReference type="Proteomes" id="UP001233999">
    <property type="component" value="Unassembled WGS sequence"/>
</dbReference>
<sequence length="693" mass="80386">CSKVLKCVCPLLYSRPDEYRILKLFAGFFYGIILGLALYELILVDLSFTPLTCYVLGGSLCLIISIGTAVSMQARCISLLAVFSFCGKAGQGVLKGIILAYVIAGPITNIIMNTQQVVHVFSCTASLTYNLTKTRFDLMFRPFAEAVLNMKADVNEFKDMGKSVKGMLVPIVEEIEGEEEMRRIREDNEYIDELQGDSSREKEIREKYKEEDKEPESSRFEKRYMRKMAERCEDIVSRSAGKCRRMFAETYDKCYDKVSWVAAWILCWPMKLTFVCNIVEAIGGNKACDVSKVMEPGFGEGYEYLKLSRTTLTEQFKAAKLQYKIPHMPQLINVREAIDTTKGIVNDFERRRLVLVTILLVMTRLLSFLFIRIVLSAQQYHDAYVSDIQFDNVYITRYFRRIDARRHKRGQHTLLPLKKVERQDFIDPYKICLAKRERTKLSQNMSQKIILEMVTATIFIILDRILFEGLDLVRRHASIEYTQEGSHDLILKVKGTGMIATLVRSVLGGFNIRKRANRSLDSGSCLPQPTKLETYYICKIYGMYFGVWLLMLSQGYTQRYRRLICAYFYPKREKRRVLFLYNETLKKRRGLLRFMRAKVKQRAKESRLEMDANILVVMQVKYPRMCSWLKVFASARRKCLICKELEPKKGGQFLECPNPDCYFVYCAECWRDVKHICYACSSADSDETDLELL</sequence>
<feature type="region of interest" description="Disordered" evidence="5">
    <location>
        <begin position="195"/>
        <end position="214"/>
    </location>
</feature>
<protein>
    <recommendedName>
        <fullName evidence="11">Dendritic cell-specific transmembrane protein-like domain-containing protein</fullName>
    </recommendedName>
</protein>
<dbReference type="InterPro" id="IPR058842">
    <property type="entry name" value="DCST1_C"/>
</dbReference>
<comment type="subcellular location">
    <subcellularLocation>
        <location evidence="1">Membrane</location>
        <topology evidence="1">Multi-pass membrane protein</topology>
    </subcellularLocation>
</comment>
<reference evidence="9" key="1">
    <citation type="journal article" date="2023" name="IScience">
        <title>Live-bearing cockroach genome reveals convergent evolutionary mechanisms linked to viviparity in insects and beyond.</title>
        <authorList>
            <person name="Fouks B."/>
            <person name="Harrison M.C."/>
            <person name="Mikhailova A.A."/>
            <person name="Marchal E."/>
            <person name="English S."/>
            <person name="Carruthers M."/>
            <person name="Jennings E.C."/>
            <person name="Chiamaka E.L."/>
            <person name="Frigard R.A."/>
            <person name="Pippel M."/>
            <person name="Attardo G.M."/>
            <person name="Benoit J.B."/>
            <person name="Bornberg-Bauer E."/>
            <person name="Tobe S.S."/>
        </authorList>
    </citation>
    <scope>NUCLEOTIDE SEQUENCE</scope>
    <source>
        <strain evidence="9">Stay&amp;Tobe</strain>
    </source>
</reference>
<dbReference type="PANTHER" id="PTHR21041:SF17">
    <property type="entry name" value="E3 UBIQUITIN-PROTEIN LIGASE DCST1"/>
    <property type="match status" value="1"/>
</dbReference>
<proteinExistence type="predicted"/>